<organism evidence="7 8">
    <name type="scientific">Lactiplantibacillus brownii</name>
    <dbReference type="NCBI Taxonomy" id="3069269"/>
    <lineage>
        <taxon>Bacteria</taxon>
        <taxon>Bacillati</taxon>
        <taxon>Bacillota</taxon>
        <taxon>Bacilli</taxon>
        <taxon>Lactobacillales</taxon>
        <taxon>Lactobacillaceae</taxon>
        <taxon>Lactiplantibacillus</taxon>
    </lineage>
</organism>
<feature type="transmembrane region" description="Helical" evidence="5">
    <location>
        <begin position="439"/>
        <end position="455"/>
    </location>
</feature>
<dbReference type="Proteomes" id="UP001227831">
    <property type="component" value="Unassembled WGS sequence"/>
</dbReference>
<dbReference type="Pfam" id="PF04932">
    <property type="entry name" value="Wzy_C"/>
    <property type="match status" value="1"/>
</dbReference>
<feature type="transmembrane region" description="Helical" evidence="5">
    <location>
        <begin position="366"/>
        <end position="386"/>
    </location>
</feature>
<feature type="transmembrane region" description="Helical" evidence="5">
    <location>
        <begin position="407"/>
        <end position="433"/>
    </location>
</feature>
<dbReference type="RefSeq" id="WP_308702745.1">
    <property type="nucleotide sequence ID" value="NZ_JAVCWF010000001.1"/>
</dbReference>
<feature type="domain" description="O-antigen ligase-related" evidence="6">
    <location>
        <begin position="228"/>
        <end position="373"/>
    </location>
</feature>
<name>A0ABU1A7N4_9LACO</name>
<sequence>MTFLLVPISLLNKVLVSGVPGIMNTVPLYLFAIMFFWQVRSKKVRLEDLTVSKKAYVFFVVACLAQIVTVFRSFIITTTNSTIPVNLFSNIGNMLVTFSAIIFYYYFCDAMFTSEKAISSFLQSGIVTLIVLYMLVVIPQIITTFTPALDGWVNFVGRVFEERHPGNTLFYLNGSYATTEHRVNGFAPEASFFAAMIGIIFIPLLLSAIHNRYDVFKKRVSRYFYYALLLLTMIILMFARTTTGFLIVFLAILILLLIVHGRERLFVMIMLGFILILVIGLYIANPTFQTLVNSYLLKKQGTDNRMGGTISLFKMFLSYPILGVGSGATDYFMFKYVPISTTNNLEFYSNFLPAQSYPVQSIWGEFFAYFGVIIMIPVLIYIAKKVKIAIGLRKWLHEKNVADHQSVALYTYVIDAFLYSLIFFAVLACFSFSWTESYYLLFYSFYIVIINKLALQEKG</sequence>
<keyword evidence="4 5" id="KW-0472">Membrane</keyword>
<keyword evidence="2 5" id="KW-0812">Transmembrane</keyword>
<keyword evidence="8" id="KW-1185">Reference proteome</keyword>
<feature type="transmembrane region" description="Helical" evidence="5">
    <location>
        <begin position="245"/>
        <end position="260"/>
    </location>
</feature>
<evidence type="ECO:0000256" key="2">
    <source>
        <dbReference type="ARBA" id="ARBA00022692"/>
    </source>
</evidence>
<proteinExistence type="predicted"/>
<protein>
    <submittedName>
        <fullName evidence="7">O-antigen ligase family protein</fullName>
    </submittedName>
</protein>
<evidence type="ECO:0000313" key="7">
    <source>
        <dbReference type="EMBL" id="MDQ7936962.1"/>
    </source>
</evidence>
<comment type="caution">
    <text evidence="7">The sequence shown here is derived from an EMBL/GenBank/DDBJ whole genome shotgun (WGS) entry which is preliminary data.</text>
</comment>
<evidence type="ECO:0000256" key="1">
    <source>
        <dbReference type="ARBA" id="ARBA00004141"/>
    </source>
</evidence>
<dbReference type="EMBL" id="JAVCWF010000001">
    <property type="protein sequence ID" value="MDQ7936962.1"/>
    <property type="molecule type" value="Genomic_DNA"/>
</dbReference>
<gene>
    <name evidence="7" type="ORF">RA086_04805</name>
</gene>
<evidence type="ECO:0000259" key="6">
    <source>
        <dbReference type="Pfam" id="PF04932"/>
    </source>
</evidence>
<feature type="transmembrane region" description="Helical" evidence="5">
    <location>
        <begin position="190"/>
        <end position="211"/>
    </location>
</feature>
<feature type="transmembrane region" description="Helical" evidence="5">
    <location>
        <begin position="56"/>
        <end position="75"/>
    </location>
</feature>
<feature type="transmembrane region" description="Helical" evidence="5">
    <location>
        <begin position="223"/>
        <end position="239"/>
    </location>
</feature>
<comment type="subcellular location">
    <subcellularLocation>
        <location evidence="1">Membrane</location>
        <topology evidence="1">Multi-pass membrane protein</topology>
    </subcellularLocation>
</comment>
<evidence type="ECO:0000256" key="4">
    <source>
        <dbReference type="ARBA" id="ARBA00023136"/>
    </source>
</evidence>
<reference evidence="7 8" key="1">
    <citation type="journal article" date="2023" name="Int. J. Syst. Evol. Microbiol.">
        <title>Lactiplantibacillus brownii sp. nov., a novel psychrotolerant species isolated from sauerkraut.</title>
        <authorList>
            <person name="Heng Y.C."/>
            <person name="Silvaraju S."/>
            <person name="Lee J.K.Y."/>
            <person name="Kittelmann S."/>
        </authorList>
    </citation>
    <scope>NUCLEOTIDE SEQUENCE [LARGE SCALE GENOMIC DNA]</scope>
    <source>
        <strain evidence="7 8">WILCCON 0030</strain>
    </source>
</reference>
<evidence type="ECO:0000256" key="3">
    <source>
        <dbReference type="ARBA" id="ARBA00022989"/>
    </source>
</evidence>
<feature type="transmembrane region" description="Helical" evidence="5">
    <location>
        <begin position="14"/>
        <end position="36"/>
    </location>
</feature>
<evidence type="ECO:0000313" key="8">
    <source>
        <dbReference type="Proteomes" id="UP001227831"/>
    </source>
</evidence>
<evidence type="ECO:0000256" key="5">
    <source>
        <dbReference type="SAM" id="Phobius"/>
    </source>
</evidence>
<feature type="transmembrane region" description="Helical" evidence="5">
    <location>
        <begin position="87"/>
        <end position="108"/>
    </location>
</feature>
<dbReference type="GO" id="GO:0016874">
    <property type="term" value="F:ligase activity"/>
    <property type="evidence" value="ECO:0007669"/>
    <property type="project" value="UniProtKB-KW"/>
</dbReference>
<accession>A0ABU1A7N4</accession>
<feature type="transmembrane region" description="Helical" evidence="5">
    <location>
        <begin position="120"/>
        <end position="142"/>
    </location>
</feature>
<feature type="transmembrane region" description="Helical" evidence="5">
    <location>
        <begin position="265"/>
        <end position="284"/>
    </location>
</feature>
<keyword evidence="7" id="KW-0436">Ligase</keyword>
<dbReference type="InterPro" id="IPR007016">
    <property type="entry name" value="O-antigen_ligase-rel_domated"/>
</dbReference>
<keyword evidence="3 5" id="KW-1133">Transmembrane helix</keyword>